<accession>A0A975TB15</accession>
<dbReference type="KEGG" id="rsin:B6N60_04221"/>
<organism evidence="2 3">
    <name type="scientific">Richelia sinica FACHB-800</name>
    <dbReference type="NCBI Taxonomy" id="1357546"/>
    <lineage>
        <taxon>Bacteria</taxon>
        <taxon>Bacillati</taxon>
        <taxon>Cyanobacteriota</taxon>
        <taxon>Cyanophyceae</taxon>
        <taxon>Nostocales</taxon>
        <taxon>Nostocaceae</taxon>
        <taxon>Richelia</taxon>
    </lineage>
</organism>
<dbReference type="AlphaFoldDB" id="A0A975TB15"/>
<keyword evidence="1" id="KW-0812">Transmembrane</keyword>
<reference evidence="2" key="1">
    <citation type="submission" date="2017-04" db="EMBL/GenBank/DDBJ databases">
        <title>Genome deletions in a multicellular cyanobacterial endosymbiont for morphological adaptation in marine diatoms.</title>
        <authorList>
            <person name="Wang Y."/>
            <person name="Gao H."/>
            <person name="Li R."/>
            <person name="Xu X."/>
        </authorList>
    </citation>
    <scope>NUCLEOTIDE SEQUENCE</scope>
    <source>
        <strain evidence="2">FACHB 800</strain>
    </source>
</reference>
<name>A0A975TB15_9NOST</name>
<evidence type="ECO:0000313" key="3">
    <source>
        <dbReference type="Proteomes" id="UP000683511"/>
    </source>
</evidence>
<gene>
    <name evidence="2" type="ORF">B6N60_04221</name>
</gene>
<dbReference type="Proteomes" id="UP000683511">
    <property type="component" value="Chromosome"/>
</dbReference>
<dbReference type="EMBL" id="CP021056">
    <property type="protein sequence ID" value="QXE25506.1"/>
    <property type="molecule type" value="Genomic_DNA"/>
</dbReference>
<sequence length="55" mass="6298">MIICQRQKQETEGRGKVMVLANFVIESPDLVAFLLILFSNFLSPTTLGHFHLHQE</sequence>
<keyword evidence="3" id="KW-1185">Reference proteome</keyword>
<keyword evidence="1" id="KW-1133">Transmembrane helix</keyword>
<evidence type="ECO:0000313" key="2">
    <source>
        <dbReference type="EMBL" id="QXE25506.1"/>
    </source>
</evidence>
<evidence type="ECO:0000256" key="1">
    <source>
        <dbReference type="SAM" id="Phobius"/>
    </source>
</evidence>
<protein>
    <submittedName>
        <fullName evidence="2">Uncharacterized protein</fullName>
    </submittedName>
</protein>
<proteinExistence type="predicted"/>
<keyword evidence="1" id="KW-0472">Membrane</keyword>
<feature type="transmembrane region" description="Helical" evidence="1">
    <location>
        <begin position="20"/>
        <end position="42"/>
    </location>
</feature>